<evidence type="ECO:0000259" key="5">
    <source>
        <dbReference type="PROSITE" id="PS50931"/>
    </source>
</evidence>
<proteinExistence type="inferred from homology"/>
<keyword evidence="4" id="KW-0804">Transcription</keyword>
<evidence type="ECO:0000313" key="7">
    <source>
        <dbReference type="Proteomes" id="UP000483379"/>
    </source>
</evidence>
<evidence type="ECO:0000256" key="3">
    <source>
        <dbReference type="ARBA" id="ARBA00023125"/>
    </source>
</evidence>
<dbReference type="PANTHER" id="PTHR30579:SF7">
    <property type="entry name" value="HTH-TYPE TRANSCRIPTIONAL REGULATOR LRHA-RELATED"/>
    <property type="match status" value="1"/>
</dbReference>
<dbReference type="AlphaFoldDB" id="A0A6M0K6L3"/>
<dbReference type="SUPFAM" id="SSF53850">
    <property type="entry name" value="Periplasmic binding protein-like II"/>
    <property type="match status" value="1"/>
</dbReference>
<dbReference type="InterPro" id="IPR036390">
    <property type="entry name" value="WH_DNA-bd_sf"/>
</dbReference>
<dbReference type="Gene3D" id="3.40.190.10">
    <property type="entry name" value="Periplasmic binding protein-like II"/>
    <property type="match status" value="2"/>
</dbReference>
<evidence type="ECO:0000256" key="2">
    <source>
        <dbReference type="ARBA" id="ARBA00023015"/>
    </source>
</evidence>
<dbReference type="CDD" id="cd05466">
    <property type="entry name" value="PBP2_LTTR_substrate"/>
    <property type="match status" value="1"/>
</dbReference>
<dbReference type="InterPro" id="IPR036388">
    <property type="entry name" value="WH-like_DNA-bd_sf"/>
</dbReference>
<reference evidence="6 7" key="1">
    <citation type="submission" date="2020-02" db="EMBL/GenBank/DDBJ databases">
        <title>Genome sequences of Thiorhodococcus mannitoliphagus and Thiorhodococcus minor, purple sulfur photosynthetic bacteria in the gammaproteobacterial family, Chromatiaceae.</title>
        <authorList>
            <person name="Aviles F.A."/>
            <person name="Meyer T.E."/>
            <person name="Kyndt J.A."/>
        </authorList>
    </citation>
    <scope>NUCLEOTIDE SEQUENCE [LARGE SCALE GENOMIC DNA]</scope>
    <source>
        <strain evidence="6 7">DSM 11518</strain>
    </source>
</reference>
<dbReference type="GO" id="GO:0003677">
    <property type="term" value="F:DNA binding"/>
    <property type="evidence" value="ECO:0007669"/>
    <property type="project" value="UniProtKB-KW"/>
</dbReference>
<comment type="similarity">
    <text evidence="1">Belongs to the LysR transcriptional regulatory family.</text>
</comment>
<keyword evidence="3" id="KW-0238">DNA-binding</keyword>
<dbReference type="Pfam" id="PF00126">
    <property type="entry name" value="HTH_1"/>
    <property type="match status" value="1"/>
</dbReference>
<sequence>MASPEGCAVGGVTRAAERLALSQSAVSHKVKRLEAGLGCDLLSRRAGAPLFTTEGERLLRYARRLVALHDEAVLSLGQQPLTGQIRLGMTEDTSGGGLARILGRFTRRHPDVAVQTPVSQSLAIAAQLEHGELDIGILQLFAHRARPSDRILARDSLHWVKSPDLRLDLSRQVPFLPFDDNCFYRHWTMEVGQSQPPGLASVLTCPSGAGILCALHAGLGVRLLSTRQITPEMEGLSEPLPPPPEVAQIVRIGSGAGASAVRALVDEIATELGQPTTAQAA</sequence>
<evidence type="ECO:0000256" key="1">
    <source>
        <dbReference type="ARBA" id="ARBA00009437"/>
    </source>
</evidence>
<organism evidence="6 7">
    <name type="scientific">Thiorhodococcus minor</name>
    <dbReference type="NCBI Taxonomy" id="57489"/>
    <lineage>
        <taxon>Bacteria</taxon>
        <taxon>Pseudomonadati</taxon>
        <taxon>Pseudomonadota</taxon>
        <taxon>Gammaproteobacteria</taxon>
        <taxon>Chromatiales</taxon>
        <taxon>Chromatiaceae</taxon>
        <taxon>Thiorhodococcus</taxon>
    </lineage>
</organism>
<dbReference type="InterPro" id="IPR000847">
    <property type="entry name" value="LysR_HTH_N"/>
</dbReference>
<dbReference type="SUPFAM" id="SSF46785">
    <property type="entry name" value="Winged helix' DNA-binding domain"/>
    <property type="match status" value="1"/>
</dbReference>
<protein>
    <submittedName>
        <fullName evidence="6">LysR family transcriptional regulator</fullName>
    </submittedName>
</protein>
<dbReference type="PROSITE" id="PS50931">
    <property type="entry name" value="HTH_LYSR"/>
    <property type="match status" value="1"/>
</dbReference>
<name>A0A6M0K6L3_9GAMM</name>
<gene>
    <name evidence="6" type="ORF">G3446_19130</name>
</gene>
<dbReference type="Pfam" id="PF03466">
    <property type="entry name" value="LysR_substrate"/>
    <property type="match status" value="1"/>
</dbReference>
<comment type="caution">
    <text evidence="6">The sequence shown here is derived from an EMBL/GenBank/DDBJ whole genome shotgun (WGS) entry which is preliminary data.</text>
</comment>
<evidence type="ECO:0000313" key="6">
    <source>
        <dbReference type="EMBL" id="NEV63975.1"/>
    </source>
</evidence>
<feature type="domain" description="HTH lysR-type" evidence="5">
    <location>
        <begin position="10"/>
        <end position="52"/>
    </location>
</feature>
<keyword evidence="7" id="KW-1185">Reference proteome</keyword>
<accession>A0A6M0K6L3</accession>
<dbReference type="PANTHER" id="PTHR30579">
    <property type="entry name" value="TRANSCRIPTIONAL REGULATOR"/>
    <property type="match status" value="1"/>
</dbReference>
<dbReference type="EMBL" id="JAAIJQ010000069">
    <property type="protein sequence ID" value="NEV63975.1"/>
    <property type="molecule type" value="Genomic_DNA"/>
</dbReference>
<dbReference type="Proteomes" id="UP000483379">
    <property type="component" value="Unassembled WGS sequence"/>
</dbReference>
<dbReference type="InterPro" id="IPR050176">
    <property type="entry name" value="LTTR"/>
</dbReference>
<dbReference type="Gene3D" id="1.10.10.10">
    <property type="entry name" value="Winged helix-like DNA-binding domain superfamily/Winged helix DNA-binding domain"/>
    <property type="match status" value="1"/>
</dbReference>
<keyword evidence="2" id="KW-0805">Transcription regulation</keyword>
<dbReference type="PRINTS" id="PR00039">
    <property type="entry name" value="HTHLYSR"/>
</dbReference>
<evidence type="ECO:0000256" key="4">
    <source>
        <dbReference type="ARBA" id="ARBA00023163"/>
    </source>
</evidence>
<dbReference type="InterPro" id="IPR005119">
    <property type="entry name" value="LysR_subst-bd"/>
</dbReference>
<dbReference type="GO" id="GO:0003700">
    <property type="term" value="F:DNA-binding transcription factor activity"/>
    <property type="evidence" value="ECO:0007669"/>
    <property type="project" value="InterPro"/>
</dbReference>